<dbReference type="STRING" id="1794912.AXX12_18290"/>
<keyword evidence="3" id="KW-1185">Reference proteome</keyword>
<evidence type="ECO:0000256" key="1">
    <source>
        <dbReference type="SAM" id="Phobius"/>
    </source>
</evidence>
<dbReference type="Gene3D" id="3.30.70.1430">
    <property type="entry name" value="Multidrug efflux transporter AcrB pore domain"/>
    <property type="match status" value="2"/>
</dbReference>
<dbReference type="GO" id="GO:0042910">
    <property type="term" value="F:xenobiotic transmembrane transporter activity"/>
    <property type="evidence" value="ECO:0007669"/>
    <property type="project" value="TreeGrafter"/>
</dbReference>
<feature type="transmembrane region" description="Helical" evidence="1">
    <location>
        <begin position="525"/>
        <end position="545"/>
    </location>
</feature>
<gene>
    <name evidence="2" type="ORF">AXX12_18290</name>
</gene>
<dbReference type="SUPFAM" id="SSF82866">
    <property type="entry name" value="Multidrug efflux transporter AcrB transmembrane domain"/>
    <property type="match status" value="2"/>
</dbReference>
<reference evidence="2 3" key="1">
    <citation type="submission" date="2016-02" db="EMBL/GenBank/DDBJ databases">
        <title>Anaerosporomusa subterraneum gen. nov., sp. nov., a spore-forming obligate anaerobe isolated from saprolite.</title>
        <authorList>
            <person name="Choi J.K."/>
            <person name="Shah M."/>
            <person name="Yee N."/>
        </authorList>
    </citation>
    <scope>NUCLEOTIDE SEQUENCE [LARGE SCALE GENOMIC DNA]</scope>
    <source>
        <strain evidence="2 3">RU4</strain>
    </source>
</reference>
<dbReference type="PRINTS" id="PR00702">
    <property type="entry name" value="ACRIFLAVINRP"/>
</dbReference>
<dbReference type="RefSeq" id="WP_066238241.1">
    <property type="nucleotide sequence ID" value="NZ_LSGP01000012.1"/>
</dbReference>
<accession>A0A154BUR9</accession>
<proteinExistence type="predicted"/>
<feature type="transmembrane region" description="Helical" evidence="1">
    <location>
        <begin position="981"/>
        <end position="1007"/>
    </location>
</feature>
<feature type="transmembrane region" description="Helical" evidence="1">
    <location>
        <begin position="16"/>
        <end position="35"/>
    </location>
</feature>
<feature type="transmembrane region" description="Helical" evidence="1">
    <location>
        <begin position="909"/>
        <end position="930"/>
    </location>
</feature>
<dbReference type="Proteomes" id="UP000076268">
    <property type="component" value="Unassembled WGS sequence"/>
</dbReference>
<dbReference type="SUPFAM" id="SSF82693">
    <property type="entry name" value="Multidrug efflux transporter AcrB pore domain, PN1, PN2, PC1 and PC2 subdomains"/>
    <property type="match status" value="3"/>
</dbReference>
<feature type="transmembrane region" description="Helical" evidence="1">
    <location>
        <begin position="430"/>
        <end position="453"/>
    </location>
</feature>
<dbReference type="InterPro" id="IPR027463">
    <property type="entry name" value="AcrB_DN_DC_subdom"/>
</dbReference>
<dbReference type="Gene3D" id="3.30.2090.10">
    <property type="entry name" value="Multidrug efflux transporter AcrB TolC docking domain, DN and DC subdomains"/>
    <property type="match status" value="2"/>
</dbReference>
<dbReference type="PANTHER" id="PTHR32063">
    <property type="match status" value="1"/>
</dbReference>
<name>A0A154BUR9_ANASB</name>
<dbReference type="EMBL" id="LSGP01000012">
    <property type="protein sequence ID" value="KYZ77681.1"/>
    <property type="molecule type" value="Genomic_DNA"/>
</dbReference>
<dbReference type="Gene3D" id="1.20.1640.10">
    <property type="entry name" value="Multidrug efflux transporter AcrB transmembrane domain"/>
    <property type="match status" value="2"/>
</dbReference>
<keyword evidence="1" id="KW-1133">Transmembrane helix</keyword>
<sequence length="1013" mass="112584">MKKFNLAEWSLQHKQLVYFFVAIIFIWGGVSYFNLGRAEDPEFVIRQMVVSVYWPGASARQVEEQITDKIEKKLQNTPGLDFIKSYSRPGQAVVFVQLGPKLPVSQVRPTWLEVRNMVGDIQHTLPPEAVGPFFNDRFDDVFGSVYAITSDGFSYEEMREWAQRIRQVLFDVDNVKKVDLLGVQTEKIYIEIENSKLAQLGISPNLIAATIKAQNTMMPAGMIDTQTDNVYLRITGMFDDVDSVRNLPIRTSDRTFRLGDIAKVERGYADPMEPKMYFNGQPAVGIILSMEKGGNILNLGKDLDDTLHKIQNEMPKGLEIHQVFDQPTVVKNSINEFIKTLIEAIVIVLIVCFISLGFRSGMVVALCIPLIMAGTFLTMKLTGIDLHKVSLGALIIALTLLVDDAIIVIEMMEVKLEEGWERTKAASYAFSVTAFPILTGTLITCAGFMPVAFSNGLASEFVVTLFWVVTIALVLSWIAAGTVTPILGYHLTKAKAKKEGKNGPYDAPFYRLFRQTLVWCLNRRYLVIGLTTLAFVGSVFLTKFIKSDFFPTSVRPEIIVELNLPEGSSIQATEREMLKFTEAIKNEPGIANYSSYVGQGAPRFVLTAEPIMPRDNYAQVVVVAKDLESRNRVYNKIQDVLANQLESVNGHAKFLPLGPAYAYPVMFRVSGYDHDKVREIAEQIRTEMKKNPQVGAVSFDWHGKNKVMRLEVDSEKARALGVDRQTLAGLLQAQISGLTLSEYREGDKTVPLVLRLKQEDRKDLTNIKDIAIQINGKAVPLDQIAKISYEGEEGMIWRRDLRPTITVQAEIAPGVTGNDVTKAISRDLKPLQNQLPFGYSIQVGGQLEDSQKTIGYLLEPIPMMAVIIMVLLMFQLQSIAQMLLVMLTAPMGFIGVSIALLLTNSPMNFVAQLGVLSLCGMIIRNSVVLIDQINQHIAQGEAPWDAIIDSAILRCRPIMLTAAAAILGMVPLIFTDFWGPMAISIAGGLLGATALTLLVLPAMYAAWFKVCEK</sequence>
<feature type="transmembrane region" description="Helical" evidence="1">
    <location>
        <begin position="389"/>
        <end position="409"/>
    </location>
</feature>
<keyword evidence="1" id="KW-0472">Membrane</keyword>
<dbReference type="PANTHER" id="PTHR32063:SF18">
    <property type="entry name" value="CATION EFFLUX SYSTEM PROTEIN"/>
    <property type="match status" value="1"/>
</dbReference>
<feature type="transmembrane region" description="Helical" evidence="1">
    <location>
        <begin position="337"/>
        <end position="356"/>
    </location>
</feature>
<dbReference type="SUPFAM" id="SSF82714">
    <property type="entry name" value="Multidrug efflux transporter AcrB TolC docking domain, DN and DC subdomains"/>
    <property type="match status" value="2"/>
</dbReference>
<comment type="caution">
    <text evidence="2">The sequence shown here is derived from an EMBL/GenBank/DDBJ whole genome shotgun (WGS) entry which is preliminary data.</text>
</comment>
<dbReference type="InterPro" id="IPR001036">
    <property type="entry name" value="Acrflvin-R"/>
</dbReference>
<organism evidence="2 3">
    <name type="scientific">Anaerosporomusa subterranea</name>
    <dbReference type="NCBI Taxonomy" id="1794912"/>
    <lineage>
        <taxon>Bacteria</taxon>
        <taxon>Bacillati</taxon>
        <taxon>Bacillota</taxon>
        <taxon>Negativicutes</taxon>
        <taxon>Acetonemataceae</taxon>
        <taxon>Anaerosporomusa</taxon>
    </lineage>
</organism>
<dbReference type="OrthoDB" id="9757876at2"/>
<feature type="transmembrane region" description="Helical" evidence="1">
    <location>
        <begin position="856"/>
        <end position="876"/>
    </location>
</feature>
<evidence type="ECO:0000313" key="2">
    <source>
        <dbReference type="EMBL" id="KYZ77681.1"/>
    </source>
</evidence>
<feature type="transmembrane region" description="Helical" evidence="1">
    <location>
        <begin position="883"/>
        <end position="903"/>
    </location>
</feature>
<keyword evidence="1" id="KW-0812">Transmembrane</keyword>
<protein>
    <submittedName>
        <fullName evidence="2">Multidrug transporter AcrB</fullName>
    </submittedName>
</protein>
<dbReference type="Pfam" id="PF00873">
    <property type="entry name" value="ACR_tran"/>
    <property type="match status" value="1"/>
</dbReference>
<dbReference type="Gene3D" id="3.30.70.1440">
    <property type="entry name" value="Multidrug efflux transporter AcrB pore domain"/>
    <property type="match status" value="1"/>
</dbReference>
<dbReference type="GO" id="GO:0005886">
    <property type="term" value="C:plasma membrane"/>
    <property type="evidence" value="ECO:0007669"/>
    <property type="project" value="TreeGrafter"/>
</dbReference>
<feature type="transmembrane region" description="Helical" evidence="1">
    <location>
        <begin position="465"/>
        <end position="491"/>
    </location>
</feature>
<dbReference type="Gene3D" id="3.30.70.1320">
    <property type="entry name" value="Multidrug efflux transporter AcrB pore domain like"/>
    <property type="match status" value="1"/>
</dbReference>
<dbReference type="AlphaFoldDB" id="A0A154BUR9"/>
<feature type="transmembrane region" description="Helical" evidence="1">
    <location>
        <begin position="958"/>
        <end position="975"/>
    </location>
</feature>
<evidence type="ECO:0000313" key="3">
    <source>
        <dbReference type="Proteomes" id="UP000076268"/>
    </source>
</evidence>